<evidence type="ECO:0000256" key="2">
    <source>
        <dbReference type="SAM" id="SignalP"/>
    </source>
</evidence>
<dbReference type="EMBL" id="NEVQ01000017">
    <property type="protein sequence ID" value="OZI54352.1"/>
    <property type="molecule type" value="Genomic_DNA"/>
</dbReference>
<dbReference type="Gene3D" id="3.40.190.10">
    <property type="entry name" value="Periplasmic binding protein-like II"/>
    <property type="match status" value="1"/>
</dbReference>
<reference evidence="3 4" key="1">
    <citation type="submission" date="2017-05" db="EMBL/GenBank/DDBJ databases">
        <title>Complete and WGS of Bordetella genogroups.</title>
        <authorList>
            <person name="Spilker T."/>
            <person name="LiPuma J."/>
        </authorList>
    </citation>
    <scope>NUCLEOTIDE SEQUENCE [LARGE SCALE GENOMIC DNA]</scope>
    <source>
        <strain evidence="3 4">AU9919</strain>
    </source>
</reference>
<dbReference type="PANTHER" id="PTHR42928:SF5">
    <property type="entry name" value="BLR1237 PROTEIN"/>
    <property type="match status" value="1"/>
</dbReference>
<name>A0A261TYW5_9BORD</name>
<comment type="caution">
    <text evidence="3">The sequence shown here is derived from an EMBL/GenBank/DDBJ whole genome shotgun (WGS) entry which is preliminary data.</text>
</comment>
<keyword evidence="2" id="KW-0732">Signal</keyword>
<sequence length="331" mass="34577">MNSLVTITGRMMLAATIVSTALTAVAPAAQAAGFPAEGRPVRIVVGFPPGGGADVLARSVAPGLAAKLSANVIVENRPGAGGLTATEYVAKSAPDGYTLYIATPGSFTIWPNLRKLNYDPSKDFAPISTLVTMPNLLVVSPNTPYKTVQDLVDAAKKPDAQINYASGGVATIGQIAGEQFKMMTGLKMMHVPYKGTTPALTDVMAGLVPLTFCDPTAKGMIDSGKLRLLAVTTSKRSPLFPDTPTMAEAGVPGYDLMNWYGIVAPAGTPAPIIKQLNEALVEAMAQPEVRDRLAAAGMEATSSTPQGFGQLMATERAKWGKLVQQADMRAE</sequence>
<dbReference type="InterPro" id="IPR042100">
    <property type="entry name" value="Bug_dom1"/>
</dbReference>
<protein>
    <recommendedName>
        <fullName evidence="5">LacI family transcriptional regulator</fullName>
    </recommendedName>
</protein>
<dbReference type="PANTHER" id="PTHR42928">
    <property type="entry name" value="TRICARBOXYLATE-BINDING PROTEIN"/>
    <property type="match status" value="1"/>
</dbReference>
<dbReference type="Gene3D" id="3.40.190.150">
    <property type="entry name" value="Bordetella uptake gene, domain 1"/>
    <property type="match status" value="1"/>
</dbReference>
<comment type="similarity">
    <text evidence="1">Belongs to the UPF0065 (bug) family.</text>
</comment>
<keyword evidence="4" id="KW-1185">Reference proteome</keyword>
<dbReference type="SUPFAM" id="SSF53850">
    <property type="entry name" value="Periplasmic binding protein-like II"/>
    <property type="match status" value="1"/>
</dbReference>
<evidence type="ECO:0000256" key="1">
    <source>
        <dbReference type="ARBA" id="ARBA00006987"/>
    </source>
</evidence>
<dbReference type="Pfam" id="PF03401">
    <property type="entry name" value="TctC"/>
    <property type="match status" value="1"/>
</dbReference>
<dbReference type="RefSeq" id="WP_094838550.1">
    <property type="nucleotide sequence ID" value="NZ_NEVQ01000017.1"/>
</dbReference>
<feature type="signal peptide" evidence="2">
    <location>
        <begin position="1"/>
        <end position="31"/>
    </location>
</feature>
<accession>A0A261TYW5</accession>
<feature type="chain" id="PRO_5012582534" description="LacI family transcriptional regulator" evidence="2">
    <location>
        <begin position="32"/>
        <end position="331"/>
    </location>
</feature>
<dbReference type="AlphaFoldDB" id="A0A261TYW5"/>
<evidence type="ECO:0008006" key="5">
    <source>
        <dbReference type="Google" id="ProtNLM"/>
    </source>
</evidence>
<evidence type="ECO:0000313" key="4">
    <source>
        <dbReference type="Proteomes" id="UP000216885"/>
    </source>
</evidence>
<dbReference type="PIRSF" id="PIRSF017082">
    <property type="entry name" value="YflP"/>
    <property type="match status" value="1"/>
</dbReference>
<evidence type="ECO:0000313" key="3">
    <source>
        <dbReference type="EMBL" id="OZI54352.1"/>
    </source>
</evidence>
<dbReference type="InterPro" id="IPR005064">
    <property type="entry name" value="BUG"/>
</dbReference>
<proteinExistence type="inferred from homology"/>
<dbReference type="Proteomes" id="UP000216885">
    <property type="component" value="Unassembled WGS sequence"/>
</dbReference>
<dbReference type="CDD" id="cd13578">
    <property type="entry name" value="PBP2_Bug27"/>
    <property type="match status" value="1"/>
</dbReference>
<gene>
    <name evidence="3" type="ORF">CAL20_17880</name>
</gene>
<organism evidence="3 4">
    <name type="scientific">Bordetella genomosp. 4</name>
    <dbReference type="NCBI Taxonomy" id="463044"/>
    <lineage>
        <taxon>Bacteria</taxon>
        <taxon>Pseudomonadati</taxon>
        <taxon>Pseudomonadota</taxon>
        <taxon>Betaproteobacteria</taxon>
        <taxon>Burkholderiales</taxon>
        <taxon>Alcaligenaceae</taxon>
        <taxon>Bordetella</taxon>
    </lineage>
</organism>